<evidence type="ECO:0000259" key="12">
    <source>
        <dbReference type="Pfam" id="PF01979"/>
    </source>
</evidence>
<evidence type="ECO:0000256" key="4">
    <source>
        <dbReference type="ARBA" id="ARBA00008002"/>
    </source>
</evidence>
<feature type="domain" description="Amidohydrolase-related" evidence="12">
    <location>
        <begin position="62"/>
        <end position="408"/>
    </location>
</feature>
<dbReference type="OrthoDB" id="194468at2759"/>
<dbReference type="Gene3D" id="3.20.20.140">
    <property type="entry name" value="Metal-dependent hydrolases"/>
    <property type="match status" value="1"/>
</dbReference>
<dbReference type="InterPro" id="IPR005920">
    <property type="entry name" value="HutI"/>
</dbReference>
<keyword evidence="14" id="KW-1185">Reference proteome</keyword>
<keyword evidence="11" id="KW-0408">Iron</keyword>
<keyword evidence="7" id="KW-0479">Metal-binding</keyword>
<evidence type="ECO:0000313" key="15">
    <source>
        <dbReference type="WBParaSite" id="EVEC_0000591901-mRNA-1"/>
    </source>
</evidence>
<dbReference type="UniPathway" id="UPA00379">
    <property type="reaction ID" value="UER00551"/>
</dbReference>
<evidence type="ECO:0000256" key="1">
    <source>
        <dbReference type="ARBA" id="ARBA00000853"/>
    </source>
</evidence>
<dbReference type="Gene3D" id="2.30.40.10">
    <property type="entry name" value="Urease, subunit C, domain 1"/>
    <property type="match status" value="1"/>
</dbReference>
<evidence type="ECO:0000256" key="2">
    <source>
        <dbReference type="ARBA" id="ARBA00001965"/>
    </source>
</evidence>
<name>A0A0N4V6M8_ENTVE</name>
<dbReference type="Pfam" id="PF01979">
    <property type="entry name" value="Amidohydro_1"/>
    <property type="match status" value="1"/>
</dbReference>
<dbReference type="EC" id="3.5.2.7" evidence="5"/>
<protein>
    <recommendedName>
        <fullName evidence="6">Probable imidazolonepropionase</fullName>
        <ecNumber evidence="5">3.5.2.7</ecNumber>
    </recommendedName>
</protein>
<dbReference type="InterPro" id="IPR032466">
    <property type="entry name" value="Metal_Hydrolase"/>
</dbReference>
<evidence type="ECO:0000256" key="7">
    <source>
        <dbReference type="ARBA" id="ARBA00022723"/>
    </source>
</evidence>
<keyword evidence="8" id="KW-0378">Hydrolase</keyword>
<dbReference type="PANTHER" id="PTHR42752:SF1">
    <property type="entry name" value="IMIDAZOLONEPROPIONASE-RELATED"/>
    <property type="match status" value="1"/>
</dbReference>
<evidence type="ECO:0000256" key="3">
    <source>
        <dbReference type="ARBA" id="ARBA00004758"/>
    </source>
</evidence>
<evidence type="ECO:0000256" key="8">
    <source>
        <dbReference type="ARBA" id="ARBA00022801"/>
    </source>
</evidence>
<dbReference type="EMBL" id="UXUI01008193">
    <property type="protein sequence ID" value="VDD90779.1"/>
    <property type="molecule type" value="Genomic_DNA"/>
</dbReference>
<evidence type="ECO:0000256" key="9">
    <source>
        <dbReference type="ARBA" id="ARBA00022808"/>
    </source>
</evidence>
<evidence type="ECO:0000256" key="11">
    <source>
        <dbReference type="ARBA" id="ARBA00023004"/>
    </source>
</evidence>
<dbReference type="GO" id="GO:0019557">
    <property type="term" value="P:L-histidine catabolic process to glutamate and formate"/>
    <property type="evidence" value="ECO:0007669"/>
    <property type="project" value="UniProtKB-UniPathway"/>
</dbReference>
<dbReference type="NCBIfam" id="TIGR01224">
    <property type="entry name" value="hutI"/>
    <property type="match status" value="1"/>
</dbReference>
<dbReference type="CDD" id="cd01296">
    <property type="entry name" value="Imidazolone-5PH"/>
    <property type="match status" value="1"/>
</dbReference>
<reference evidence="15" key="1">
    <citation type="submission" date="2017-02" db="UniProtKB">
        <authorList>
            <consortium name="WormBaseParasite"/>
        </authorList>
    </citation>
    <scope>IDENTIFICATION</scope>
</reference>
<evidence type="ECO:0000256" key="5">
    <source>
        <dbReference type="ARBA" id="ARBA00012864"/>
    </source>
</evidence>
<dbReference type="PANTHER" id="PTHR42752">
    <property type="entry name" value="IMIDAZOLONEPROPIONASE"/>
    <property type="match status" value="1"/>
</dbReference>
<keyword evidence="10" id="KW-0862">Zinc</keyword>
<comment type="pathway">
    <text evidence="3">Amino-acid degradation; L-histidine degradation into L-glutamate; N-formimidoyl-L-glutamate from L-histidine: step 3/3.</text>
</comment>
<evidence type="ECO:0000256" key="6">
    <source>
        <dbReference type="ARBA" id="ARBA00013406"/>
    </source>
</evidence>
<reference evidence="13 14" key="2">
    <citation type="submission" date="2018-10" db="EMBL/GenBank/DDBJ databases">
        <authorList>
            <consortium name="Pathogen Informatics"/>
        </authorList>
    </citation>
    <scope>NUCLEOTIDE SEQUENCE [LARGE SCALE GENOMIC DNA]</scope>
</reference>
<dbReference type="GO" id="GO:0019556">
    <property type="term" value="P:L-histidine catabolic process to glutamate and formamide"/>
    <property type="evidence" value="ECO:0007669"/>
    <property type="project" value="UniProtKB-UniPathway"/>
</dbReference>
<evidence type="ECO:0000313" key="14">
    <source>
        <dbReference type="Proteomes" id="UP000274131"/>
    </source>
</evidence>
<dbReference type="Proteomes" id="UP000274131">
    <property type="component" value="Unassembled WGS sequence"/>
</dbReference>
<comment type="cofactor">
    <cofactor evidence="2">
        <name>Fe(3+)</name>
        <dbReference type="ChEBI" id="CHEBI:29034"/>
    </cofactor>
</comment>
<dbReference type="WBParaSite" id="EVEC_0000591901-mRNA-1">
    <property type="protein sequence ID" value="EVEC_0000591901-mRNA-1"/>
    <property type="gene ID" value="EVEC_0000591901"/>
</dbReference>
<dbReference type="GO" id="GO:0005737">
    <property type="term" value="C:cytoplasm"/>
    <property type="evidence" value="ECO:0007669"/>
    <property type="project" value="InterPro"/>
</dbReference>
<dbReference type="InterPro" id="IPR011059">
    <property type="entry name" value="Metal-dep_hydrolase_composite"/>
</dbReference>
<proteinExistence type="inferred from homology"/>
<sequence length="414" mass="44989">MSIRYKLLITGARQIVQITTSNDVTFLRGVHDMNNIKLSELQLSKMADKDGCQSRLSANGGVILPGLVDAHTHPIFAGDRVHEFAMKLAGATYLEVQKTGGGILFTMEKTRAASEEELLGDFEERVLMMIKNGTTTLEAKSGYGLNTLAEMKMLRVIDMAAGYLPIEIVGTFCGGHAIPKDSDEETQTNLIIDEMIPEIVKEKQEGRLTAIKNIDVFCEKGNFGVDATRRILAAGKKHGLDINFHAEELNYIGGAEMGASLQARAMSHLENISEEGIKAMSASGTAAVLLPTTAFTLRIKPPPARQMIDEGVIVALGSDFNPNAYCLAMPMVMHLACINMRMSMSEALVAATINSAYALGLGRTHGALTAGRYGDAIVINQPKWEHLIYQFGCHNFIIDAVIKNGNIVYSKEPL</sequence>
<gene>
    <name evidence="13" type="ORF">EVEC_LOCUS5530</name>
</gene>
<accession>A0A0N4V6M8</accession>
<dbReference type="InterPro" id="IPR006680">
    <property type="entry name" value="Amidohydro-rel"/>
</dbReference>
<dbReference type="SUPFAM" id="SSF51556">
    <property type="entry name" value="Metallo-dependent hydrolases"/>
    <property type="match status" value="1"/>
</dbReference>
<dbReference type="GO" id="GO:0046872">
    <property type="term" value="F:metal ion binding"/>
    <property type="evidence" value="ECO:0007669"/>
    <property type="project" value="UniProtKB-KW"/>
</dbReference>
<dbReference type="FunFam" id="3.20.20.140:FF:000007">
    <property type="entry name" value="Imidazolonepropionase"/>
    <property type="match status" value="1"/>
</dbReference>
<evidence type="ECO:0000313" key="13">
    <source>
        <dbReference type="EMBL" id="VDD90779.1"/>
    </source>
</evidence>
<comment type="catalytic activity">
    <reaction evidence="1">
        <text>4-imidazolone-5-propanoate + H2O = N-formimidoyl-L-glutamate</text>
        <dbReference type="Rhea" id="RHEA:23660"/>
        <dbReference type="ChEBI" id="CHEBI:15377"/>
        <dbReference type="ChEBI" id="CHEBI:58928"/>
        <dbReference type="ChEBI" id="CHEBI:77893"/>
        <dbReference type="EC" id="3.5.2.7"/>
    </reaction>
</comment>
<comment type="similarity">
    <text evidence="4">Belongs to the metallo-dependent hydrolases superfamily. HutI family.</text>
</comment>
<organism evidence="15">
    <name type="scientific">Enterobius vermicularis</name>
    <name type="common">Human pinworm</name>
    <dbReference type="NCBI Taxonomy" id="51028"/>
    <lineage>
        <taxon>Eukaryota</taxon>
        <taxon>Metazoa</taxon>
        <taxon>Ecdysozoa</taxon>
        <taxon>Nematoda</taxon>
        <taxon>Chromadorea</taxon>
        <taxon>Rhabditida</taxon>
        <taxon>Spirurina</taxon>
        <taxon>Oxyuridomorpha</taxon>
        <taxon>Oxyuroidea</taxon>
        <taxon>Oxyuridae</taxon>
        <taxon>Enterobius</taxon>
    </lineage>
</organism>
<evidence type="ECO:0000256" key="10">
    <source>
        <dbReference type="ARBA" id="ARBA00022833"/>
    </source>
</evidence>
<keyword evidence="9" id="KW-0369">Histidine metabolism</keyword>
<dbReference type="STRING" id="51028.A0A0N4V6M8"/>
<dbReference type="AlphaFoldDB" id="A0A0N4V6M8"/>
<dbReference type="GO" id="GO:0050480">
    <property type="term" value="F:imidazolonepropionase activity"/>
    <property type="evidence" value="ECO:0007669"/>
    <property type="project" value="UniProtKB-EC"/>
</dbReference>
<dbReference type="SUPFAM" id="SSF51338">
    <property type="entry name" value="Composite domain of metallo-dependent hydrolases"/>
    <property type="match status" value="1"/>
</dbReference>